<dbReference type="InterPro" id="IPR002921">
    <property type="entry name" value="Fungal_lipase-type"/>
</dbReference>
<name>A0A6C0BGL9_9ZZZZ</name>
<dbReference type="AlphaFoldDB" id="A0A6C0BGL9"/>
<dbReference type="InterPro" id="IPR029058">
    <property type="entry name" value="AB_hydrolase_fold"/>
</dbReference>
<feature type="domain" description="Fungal lipase-type" evidence="1">
    <location>
        <begin position="49"/>
        <end position="178"/>
    </location>
</feature>
<reference evidence="2" key="1">
    <citation type="journal article" date="2020" name="Nature">
        <title>Giant virus diversity and host interactions through global metagenomics.</title>
        <authorList>
            <person name="Schulz F."/>
            <person name="Roux S."/>
            <person name="Paez-Espino D."/>
            <person name="Jungbluth S."/>
            <person name="Walsh D.A."/>
            <person name="Denef V.J."/>
            <person name="McMahon K.D."/>
            <person name="Konstantinidis K.T."/>
            <person name="Eloe-Fadrosh E.A."/>
            <person name="Kyrpides N.C."/>
            <person name="Woyke T."/>
        </authorList>
    </citation>
    <scope>NUCLEOTIDE SEQUENCE</scope>
    <source>
        <strain evidence="2">GVMAG-M-3300010354-11</strain>
    </source>
</reference>
<proteinExistence type="predicted"/>
<protein>
    <recommendedName>
        <fullName evidence="1">Fungal lipase-type domain-containing protein</fullName>
    </recommendedName>
</protein>
<dbReference type="EMBL" id="MN739140">
    <property type="protein sequence ID" value="QHS90548.1"/>
    <property type="molecule type" value="Genomic_DNA"/>
</dbReference>
<dbReference type="SUPFAM" id="SSF53474">
    <property type="entry name" value="alpha/beta-Hydrolases"/>
    <property type="match status" value="1"/>
</dbReference>
<organism evidence="2">
    <name type="scientific">viral metagenome</name>
    <dbReference type="NCBI Taxonomy" id="1070528"/>
    <lineage>
        <taxon>unclassified sequences</taxon>
        <taxon>metagenomes</taxon>
        <taxon>organismal metagenomes</taxon>
    </lineage>
</organism>
<dbReference type="Pfam" id="PF01764">
    <property type="entry name" value="Lipase_3"/>
    <property type="match status" value="1"/>
</dbReference>
<evidence type="ECO:0000313" key="2">
    <source>
        <dbReference type="EMBL" id="QHS90548.1"/>
    </source>
</evidence>
<dbReference type="PANTHER" id="PTHR45856:SF24">
    <property type="entry name" value="FUNGAL LIPASE-LIKE DOMAIN-CONTAINING PROTEIN"/>
    <property type="match status" value="1"/>
</dbReference>
<sequence length="220" mass="25298">MLAKSAFLSCDIYKYHLNTQKNLSNCKFSNIFNNNKLSAMVTYDNELLFVTFRGCQDAKEVLNCIETKVVQPFITKPIKISSPIWDRFDMEKESIESIVKDYVHNYKVSDIIFTGHSLGGALAQLTGNFCDFPSTNKHCITFGAPYVGDIAFKRDIENNINDIQRVVIKRDIVPQIKFNKVLVHNGRDRIYNFKSKAPFPINLYENHKSINYLKCIKGTH</sequence>
<accession>A0A6C0BGL9</accession>
<dbReference type="PANTHER" id="PTHR45856">
    <property type="entry name" value="ALPHA/BETA-HYDROLASES SUPERFAMILY PROTEIN"/>
    <property type="match status" value="1"/>
</dbReference>
<dbReference type="GO" id="GO:0006629">
    <property type="term" value="P:lipid metabolic process"/>
    <property type="evidence" value="ECO:0007669"/>
    <property type="project" value="InterPro"/>
</dbReference>
<dbReference type="InterPro" id="IPR051218">
    <property type="entry name" value="Sec_MonoDiacylglyc_Lipase"/>
</dbReference>
<dbReference type="CDD" id="cd00519">
    <property type="entry name" value="Lipase_3"/>
    <property type="match status" value="1"/>
</dbReference>
<dbReference type="Gene3D" id="3.40.50.1820">
    <property type="entry name" value="alpha/beta hydrolase"/>
    <property type="match status" value="1"/>
</dbReference>
<evidence type="ECO:0000259" key="1">
    <source>
        <dbReference type="Pfam" id="PF01764"/>
    </source>
</evidence>